<keyword evidence="7" id="KW-1185">Reference proteome</keyword>
<dbReference type="NCBIfam" id="TIGR01730">
    <property type="entry name" value="RND_mfp"/>
    <property type="match status" value="1"/>
</dbReference>
<keyword evidence="2" id="KW-0813">Transport</keyword>
<feature type="domain" description="CusB-like beta-barrel" evidence="3">
    <location>
        <begin position="231"/>
        <end position="307"/>
    </location>
</feature>
<dbReference type="Gene3D" id="2.40.420.20">
    <property type="match status" value="1"/>
</dbReference>
<evidence type="ECO:0000259" key="3">
    <source>
        <dbReference type="Pfam" id="PF25954"/>
    </source>
</evidence>
<gene>
    <name evidence="6" type="ORF">B0I18_102164</name>
</gene>
<sequence length="377" mass="40993">MNSIFSSTAFRKKSPVLLIALAAAGCGNKQGAGKTEDFRVSGDTVTLSPYATVKARLRTSTITYGPYSAELVSGATVKAIPNQYAEIAPPFSGRVTRVYLRLGMKTQPGTPLFEMTSPDFMEAQKAFLQAKTACQNAGRVLKRQQDLKANGVGAAKDLEEAETDFDMKEKEYQNALASLKIFKTDVQQLVLGQPLVVRSPIAGEVVANDVVNGQYIKADDAPHAKVAELDKIWVAGMIKEKDLHLVRDLAGAAVSLPAFPGRTITGKIFHVDEIMDEDTRSVHVLVACDNPDHALKPGMYVTVKFMANPQQSIFVAAKAVMQFNDKSYVWLQSGKDRYIKRYVQTGVTYNGNVQILSGLANGDIVVSEGAYYLSDAQ</sequence>
<dbReference type="Pfam" id="PF25975">
    <property type="entry name" value="CzcB_C"/>
    <property type="match status" value="1"/>
</dbReference>
<dbReference type="RefSeq" id="WP_106522219.1">
    <property type="nucleotide sequence ID" value="NZ_PYGD01000002.1"/>
</dbReference>
<feature type="domain" description="CzcB-like C-terminal circularly permuted SH3-like" evidence="5">
    <location>
        <begin position="314"/>
        <end position="373"/>
    </location>
</feature>
<evidence type="ECO:0000313" key="6">
    <source>
        <dbReference type="EMBL" id="PSK93194.1"/>
    </source>
</evidence>
<evidence type="ECO:0000259" key="5">
    <source>
        <dbReference type="Pfam" id="PF25975"/>
    </source>
</evidence>
<protein>
    <submittedName>
        <fullName evidence="6">Cobalt-zinc-cadmium efflux system membrane fusion protein</fullName>
    </submittedName>
</protein>
<dbReference type="EMBL" id="PYGD01000002">
    <property type="protein sequence ID" value="PSK93194.1"/>
    <property type="molecule type" value="Genomic_DNA"/>
</dbReference>
<dbReference type="Pfam" id="PF25973">
    <property type="entry name" value="BSH_CzcB"/>
    <property type="match status" value="1"/>
</dbReference>
<accession>A0A2P8D7J7</accession>
<dbReference type="InterPro" id="IPR051909">
    <property type="entry name" value="MFP_Cation_Efflux"/>
</dbReference>
<reference evidence="6 7" key="1">
    <citation type="submission" date="2018-03" db="EMBL/GenBank/DDBJ databases">
        <title>Genomic Encyclopedia of Type Strains, Phase III (KMG-III): the genomes of soil and plant-associated and newly described type strains.</title>
        <authorList>
            <person name="Whitman W."/>
        </authorList>
    </citation>
    <scope>NUCLEOTIDE SEQUENCE [LARGE SCALE GENOMIC DNA]</scope>
    <source>
        <strain evidence="6 7">CGMCC 1.12700</strain>
    </source>
</reference>
<dbReference type="PANTHER" id="PTHR30097">
    <property type="entry name" value="CATION EFFLUX SYSTEM PROTEIN CUSB"/>
    <property type="match status" value="1"/>
</dbReference>
<dbReference type="Gene3D" id="2.40.30.170">
    <property type="match status" value="1"/>
</dbReference>
<dbReference type="PANTHER" id="PTHR30097:SF16">
    <property type="entry name" value="CATION EFFLUX SYSTEM (CZCB-LIKE)"/>
    <property type="match status" value="1"/>
</dbReference>
<dbReference type="InterPro" id="IPR058649">
    <property type="entry name" value="CzcB_C"/>
</dbReference>
<organism evidence="6 7">
    <name type="scientific">Taibaiella chishuiensis</name>
    <dbReference type="NCBI Taxonomy" id="1434707"/>
    <lineage>
        <taxon>Bacteria</taxon>
        <taxon>Pseudomonadati</taxon>
        <taxon>Bacteroidota</taxon>
        <taxon>Chitinophagia</taxon>
        <taxon>Chitinophagales</taxon>
        <taxon>Chitinophagaceae</taxon>
        <taxon>Taibaiella</taxon>
    </lineage>
</organism>
<feature type="domain" description="CzcB-like barrel-sandwich hybrid" evidence="4">
    <location>
        <begin position="84"/>
        <end position="220"/>
    </location>
</feature>
<dbReference type="Pfam" id="PF25954">
    <property type="entry name" value="Beta-barrel_RND_2"/>
    <property type="match status" value="1"/>
</dbReference>
<dbReference type="AlphaFoldDB" id="A0A2P8D7J7"/>
<proteinExistence type="inferred from homology"/>
<dbReference type="Proteomes" id="UP000240572">
    <property type="component" value="Unassembled WGS sequence"/>
</dbReference>
<dbReference type="OrthoDB" id="998050at2"/>
<dbReference type="Gene3D" id="1.10.287.470">
    <property type="entry name" value="Helix hairpin bin"/>
    <property type="match status" value="1"/>
</dbReference>
<dbReference type="SUPFAM" id="SSF111369">
    <property type="entry name" value="HlyD-like secretion proteins"/>
    <property type="match status" value="1"/>
</dbReference>
<evidence type="ECO:0000313" key="7">
    <source>
        <dbReference type="Proteomes" id="UP000240572"/>
    </source>
</evidence>
<dbReference type="InterPro" id="IPR058792">
    <property type="entry name" value="Beta-barrel_RND_2"/>
</dbReference>
<evidence type="ECO:0000256" key="2">
    <source>
        <dbReference type="ARBA" id="ARBA00022448"/>
    </source>
</evidence>
<evidence type="ECO:0000256" key="1">
    <source>
        <dbReference type="ARBA" id="ARBA00009477"/>
    </source>
</evidence>
<comment type="similarity">
    <text evidence="1">Belongs to the membrane fusion protein (MFP) (TC 8.A.1) family.</text>
</comment>
<dbReference type="InterPro" id="IPR006143">
    <property type="entry name" value="RND_pump_MFP"/>
</dbReference>
<comment type="caution">
    <text evidence="6">The sequence shown here is derived from an EMBL/GenBank/DDBJ whole genome shotgun (WGS) entry which is preliminary data.</text>
</comment>
<dbReference type="GO" id="GO:0022857">
    <property type="term" value="F:transmembrane transporter activity"/>
    <property type="evidence" value="ECO:0007669"/>
    <property type="project" value="InterPro"/>
</dbReference>
<name>A0A2P8D7J7_9BACT</name>
<dbReference type="FunFam" id="2.40.30.170:FF:000010">
    <property type="entry name" value="Efflux RND transporter periplasmic adaptor subunit"/>
    <property type="match status" value="1"/>
</dbReference>
<evidence type="ECO:0000259" key="4">
    <source>
        <dbReference type="Pfam" id="PF25973"/>
    </source>
</evidence>
<dbReference type="InterPro" id="IPR058647">
    <property type="entry name" value="BSH_CzcB-like"/>
</dbReference>
<dbReference type="GO" id="GO:0016020">
    <property type="term" value="C:membrane"/>
    <property type="evidence" value="ECO:0007669"/>
    <property type="project" value="InterPro"/>
</dbReference>